<comment type="catalytic activity">
    <reaction evidence="9">
        <text>L-seryl-[protein] + UDP-N-acetyl-alpha-D-glucosamine = 3-O-(N-acetyl-beta-D-glucosaminyl)-L-seryl-[protein] + UDP + H(+)</text>
        <dbReference type="Rhea" id="RHEA:48904"/>
        <dbReference type="Rhea" id="RHEA-COMP:9863"/>
        <dbReference type="Rhea" id="RHEA-COMP:12251"/>
        <dbReference type="ChEBI" id="CHEBI:15378"/>
        <dbReference type="ChEBI" id="CHEBI:29999"/>
        <dbReference type="ChEBI" id="CHEBI:57705"/>
        <dbReference type="ChEBI" id="CHEBI:58223"/>
        <dbReference type="ChEBI" id="CHEBI:90838"/>
        <dbReference type="EC" id="2.4.1.255"/>
    </reaction>
</comment>
<dbReference type="EC" id="2.4.1.255" evidence="1"/>
<dbReference type="InterPro" id="IPR049625">
    <property type="entry name" value="Glyco_transf_61_cat"/>
</dbReference>
<name>A0AAV9NUU1_9PEZI</name>
<feature type="domain" description="Glycosyltransferase 61 catalytic" evidence="13">
    <location>
        <begin position="327"/>
        <end position="412"/>
    </location>
</feature>
<proteinExistence type="predicted"/>
<evidence type="ECO:0000259" key="13">
    <source>
        <dbReference type="Pfam" id="PF04577"/>
    </source>
</evidence>
<feature type="region of interest" description="Disordered" evidence="11">
    <location>
        <begin position="50"/>
        <end position="76"/>
    </location>
</feature>
<evidence type="ECO:0000256" key="12">
    <source>
        <dbReference type="SAM" id="Phobius"/>
    </source>
</evidence>
<dbReference type="PANTHER" id="PTHR20961:SF148">
    <property type="entry name" value="EGF DOMAIN-SPECIFIC O-LINKED N-ACETYLGLUCOSAMINE TRANSFERASE"/>
    <property type="match status" value="1"/>
</dbReference>
<evidence type="ECO:0000313" key="14">
    <source>
        <dbReference type="EMBL" id="KAK5163044.1"/>
    </source>
</evidence>
<dbReference type="GO" id="GO:0005788">
    <property type="term" value="C:endoplasmic reticulum lumen"/>
    <property type="evidence" value="ECO:0007669"/>
    <property type="project" value="TreeGrafter"/>
</dbReference>
<evidence type="ECO:0000256" key="7">
    <source>
        <dbReference type="ARBA" id="ARBA00040944"/>
    </source>
</evidence>
<evidence type="ECO:0000256" key="4">
    <source>
        <dbReference type="ARBA" id="ARBA00022729"/>
    </source>
</evidence>
<dbReference type="InterPro" id="IPR007657">
    <property type="entry name" value="Glycosyltransferase_61"/>
</dbReference>
<keyword evidence="6" id="KW-0325">Glycoprotein</keyword>
<organism evidence="14 15">
    <name type="scientific">Saxophila tyrrhenica</name>
    <dbReference type="NCBI Taxonomy" id="1690608"/>
    <lineage>
        <taxon>Eukaryota</taxon>
        <taxon>Fungi</taxon>
        <taxon>Dikarya</taxon>
        <taxon>Ascomycota</taxon>
        <taxon>Pezizomycotina</taxon>
        <taxon>Dothideomycetes</taxon>
        <taxon>Dothideomycetidae</taxon>
        <taxon>Mycosphaerellales</taxon>
        <taxon>Extremaceae</taxon>
        <taxon>Saxophila</taxon>
    </lineage>
</organism>
<evidence type="ECO:0000256" key="11">
    <source>
        <dbReference type="SAM" id="MobiDB-lite"/>
    </source>
</evidence>
<evidence type="ECO:0000256" key="3">
    <source>
        <dbReference type="ARBA" id="ARBA00022679"/>
    </source>
</evidence>
<evidence type="ECO:0000313" key="15">
    <source>
        <dbReference type="Proteomes" id="UP001337655"/>
    </source>
</evidence>
<dbReference type="PANTHER" id="PTHR20961">
    <property type="entry name" value="GLYCOSYLTRANSFERASE"/>
    <property type="match status" value="1"/>
</dbReference>
<keyword evidence="15" id="KW-1185">Reference proteome</keyword>
<keyword evidence="2" id="KW-0328">Glycosyltransferase</keyword>
<dbReference type="EMBL" id="JAVRRT010000029">
    <property type="protein sequence ID" value="KAK5163044.1"/>
    <property type="molecule type" value="Genomic_DNA"/>
</dbReference>
<dbReference type="GeneID" id="89932302"/>
<accession>A0AAV9NUU1</accession>
<comment type="catalytic activity">
    <reaction evidence="10">
        <text>L-threonyl-[protein] + UDP-N-acetyl-alpha-D-glucosamine = 3-O-(N-acetyl-beta-D-glucosaminyl)-L-threonyl-[protein] + UDP + H(+)</text>
        <dbReference type="Rhea" id="RHEA:48908"/>
        <dbReference type="Rhea" id="RHEA-COMP:11060"/>
        <dbReference type="Rhea" id="RHEA-COMP:12252"/>
        <dbReference type="ChEBI" id="CHEBI:15378"/>
        <dbReference type="ChEBI" id="CHEBI:30013"/>
        <dbReference type="ChEBI" id="CHEBI:57705"/>
        <dbReference type="ChEBI" id="CHEBI:58223"/>
        <dbReference type="ChEBI" id="CHEBI:90840"/>
        <dbReference type="EC" id="2.4.1.255"/>
    </reaction>
</comment>
<dbReference type="GO" id="GO:0097363">
    <property type="term" value="F:protein O-acetylglucosaminyltransferase activity"/>
    <property type="evidence" value="ECO:0007669"/>
    <property type="project" value="UniProtKB-EC"/>
</dbReference>
<evidence type="ECO:0000256" key="8">
    <source>
        <dbReference type="ARBA" id="ARBA00042574"/>
    </source>
</evidence>
<evidence type="ECO:0000256" key="5">
    <source>
        <dbReference type="ARBA" id="ARBA00022824"/>
    </source>
</evidence>
<feature type="compositionally biased region" description="Basic and acidic residues" evidence="11">
    <location>
        <begin position="65"/>
        <end position="76"/>
    </location>
</feature>
<dbReference type="RefSeq" id="XP_064653614.1">
    <property type="nucleotide sequence ID" value="XM_064808194.1"/>
</dbReference>
<keyword evidence="12" id="KW-1133">Transmembrane helix</keyword>
<dbReference type="AlphaFoldDB" id="A0AAV9NUU1"/>
<comment type="caution">
    <text evidence="14">The sequence shown here is derived from an EMBL/GenBank/DDBJ whole genome shotgun (WGS) entry which is preliminary data.</text>
</comment>
<protein>
    <recommendedName>
        <fullName evidence="7">EGF domain-specific O-linked N-acetylglucosamine transferase</fullName>
        <ecNumber evidence="1">2.4.1.255</ecNumber>
    </recommendedName>
    <alternativeName>
        <fullName evidence="8">Extracellular O-linked N-acetylglucosamine transferase</fullName>
    </alternativeName>
</protein>
<evidence type="ECO:0000256" key="6">
    <source>
        <dbReference type="ARBA" id="ARBA00023180"/>
    </source>
</evidence>
<sequence length="481" mass="54077">MLLLNGARLSKGHVHLAAALFLVACLGLYLQVPSGQRAIALRPWDSATKTTPDKLGIPSASPAPAEDRKQRSSPKCDDHLHAGYLRAFVDRATEYCGSGSSANMTCLSHTVYEKTDVLCFAGPARIDVPQKSIRLGCELREWKEEDAAGGIPVFDQFPVYWYNTGPGVIFRDHIELEDIRKQGSEGWNNQVEDHTILVQREGHANTWHSLMEIMSLTMSLDILRETMNPQTGLPSFTDEDARTTQLLILDDHPDGPYFDLWSLYAHKPPVRFSTLPPTASWYSNIIIPLAGSSNPFWQAEWVSYNCGESVLLQTFSQRLLYFYQIANSAPRSTRQLVLTFVDRKKSRRLLQKVEYLEALEARFPHMTIRLVDFAELDLADQIQIAHSTDILVGVHGAGLTHGMFLPHRSAIVEIQPPGLVNVGFDLMAKSLGHRYYCRHGSEHDSSDNTGDWHQDDVFLDKHTFLDVVSAAINDPRSYFET</sequence>
<gene>
    <name evidence="14" type="ORF">LTR77_010979</name>
</gene>
<keyword evidence="12" id="KW-0472">Membrane</keyword>
<reference evidence="14 15" key="1">
    <citation type="submission" date="2023-08" db="EMBL/GenBank/DDBJ databases">
        <title>Black Yeasts Isolated from many extreme environments.</title>
        <authorList>
            <person name="Coleine C."/>
            <person name="Stajich J.E."/>
            <person name="Selbmann L."/>
        </authorList>
    </citation>
    <scope>NUCLEOTIDE SEQUENCE [LARGE SCALE GENOMIC DNA]</scope>
    <source>
        <strain evidence="14 15">CCFEE 5935</strain>
    </source>
</reference>
<keyword evidence="12" id="KW-0812">Transmembrane</keyword>
<dbReference type="Proteomes" id="UP001337655">
    <property type="component" value="Unassembled WGS sequence"/>
</dbReference>
<keyword evidence="3" id="KW-0808">Transferase</keyword>
<evidence type="ECO:0000256" key="10">
    <source>
        <dbReference type="ARBA" id="ARBA00049432"/>
    </source>
</evidence>
<keyword evidence="5" id="KW-0256">Endoplasmic reticulum</keyword>
<evidence type="ECO:0000256" key="9">
    <source>
        <dbReference type="ARBA" id="ARBA00048317"/>
    </source>
</evidence>
<keyword evidence="4" id="KW-0732">Signal</keyword>
<evidence type="ECO:0000256" key="1">
    <source>
        <dbReference type="ARBA" id="ARBA00011970"/>
    </source>
</evidence>
<feature type="transmembrane region" description="Helical" evidence="12">
    <location>
        <begin position="12"/>
        <end position="32"/>
    </location>
</feature>
<dbReference type="Pfam" id="PF04577">
    <property type="entry name" value="Glyco_transf_61"/>
    <property type="match status" value="1"/>
</dbReference>
<evidence type="ECO:0000256" key="2">
    <source>
        <dbReference type="ARBA" id="ARBA00022676"/>
    </source>
</evidence>